<dbReference type="EMBL" id="MFUU01000017">
    <property type="protein sequence ID" value="OGI85823.1"/>
    <property type="molecule type" value="Genomic_DNA"/>
</dbReference>
<feature type="transmembrane region" description="Helical" evidence="1">
    <location>
        <begin position="123"/>
        <end position="141"/>
    </location>
</feature>
<feature type="transmembrane region" description="Helical" evidence="1">
    <location>
        <begin position="153"/>
        <end position="171"/>
    </location>
</feature>
<dbReference type="PANTHER" id="PTHR42709:SF2">
    <property type="entry name" value="INNER MEMBRANE PROTEIN YOHD"/>
    <property type="match status" value="1"/>
</dbReference>
<organism evidence="3 4">
    <name type="scientific">Candidatus Nomurabacteria bacterium RIFCSPLOWO2_01_FULL_39_17</name>
    <dbReference type="NCBI Taxonomy" id="1801770"/>
    <lineage>
        <taxon>Bacteria</taxon>
        <taxon>Candidatus Nomuraibacteriota</taxon>
    </lineage>
</organism>
<feature type="transmembrane region" description="Helical" evidence="1">
    <location>
        <begin position="7"/>
        <end position="27"/>
    </location>
</feature>
<keyword evidence="1" id="KW-1133">Transmembrane helix</keyword>
<feature type="transmembrane region" description="Helical" evidence="1">
    <location>
        <begin position="90"/>
        <end position="111"/>
    </location>
</feature>
<evidence type="ECO:0000313" key="3">
    <source>
        <dbReference type="EMBL" id="OGI85823.1"/>
    </source>
</evidence>
<feature type="domain" description="VTT" evidence="2">
    <location>
        <begin position="22"/>
        <end position="133"/>
    </location>
</feature>
<proteinExistence type="predicted"/>
<protein>
    <recommendedName>
        <fullName evidence="2">VTT domain-containing protein</fullName>
    </recommendedName>
</protein>
<dbReference type="PANTHER" id="PTHR42709">
    <property type="entry name" value="ALKALINE PHOSPHATASE LIKE PROTEIN"/>
    <property type="match status" value="1"/>
</dbReference>
<dbReference type="InterPro" id="IPR051311">
    <property type="entry name" value="DedA_domain"/>
</dbReference>
<feature type="transmembrane region" description="Helical" evidence="1">
    <location>
        <begin position="33"/>
        <end position="54"/>
    </location>
</feature>
<dbReference type="Pfam" id="PF09335">
    <property type="entry name" value="VTT_dom"/>
    <property type="match status" value="1"/>
</dbReference>
<evidence type="ECO:0000256" key="1">
    <source>
        <dbReference type="SAM" id="Phobius"/>
    </source>
</evidence>
<evidence type="ECO:0000313" key="4">
    <source>
        <dbReference type="Proteomes" id="UP000179352"/>
    </source>
</evidence>
<evidence type="ECO:0000259" key="2">
    <source>
        <dbReference type="Pfam" id="PF09335"/>
    </source>
</evidence>
<comment type="caution">
    <text evidence="3">The sequence shown here is derived from an EMBL/GenBank/DDBJ whole genome shotgun (WGS) entry which is preliminary data.</text>
</comment>
<dbReference type="InterPro" id="IPR032816">
    <property type="entry name" value="VTT_dom"/>
</dbReference>
<accession>A0A1F6WV94</accession>
<dbReference type="AlphaFoldDB" id="A0A1F6WV94"/>
<reference evidence="3 4" key="1">
    <citation type="journal article" date="2016" name="Nat. Commun.">
        <title>Thousands of microbial genomes shed light on interconnected biogeochemical processes in an aquifer system.</title>
        <authorList>
            <person name="Anantharaman K."/>
            <person name="Brown C.T."/>
            <person name="Hug L.A."/>
            <person name="Sharon I."/>
            <person name="Castelle C.J."/>
            <person name="Probst A.J."/>
            <person name="Thomas B.C."/>
            <person name="Singh A."/>
            <person name="Wilkins M.J."/>
            <person name="Karaoz U."/>
            <person name="Brodie E.L."/>
            <person name="Williams K.H."/>
            <person name="Hubbard S.S."/>
            <person name="Banfield J.F."/>
        </authorList>
    </citation>
    <scope>NUCLEOTIDE SEQUENCE [LARGE SCALE GENOMIC DNA]</scope>
</reference>
<keyword evidence="1" id="KW-0472">Membrane</keyword>
<dbReference type="Proteomes" id="UP000179352">
    <property type="component" value="Unassembled WGS sequence"/>
</dbReference>
<keyword evidence="1" id="KW-0812">Transmembrane</keyword>
<dbReference type="GO" id="GO:0005886">
    <property type="term" value="C:plasma membrane"/>
    <property type="evidence" value="ECO:0007669"/>
    <property type="project" value="TreeGrafter"/>
</dbReference>
<name>A0A1F6WV94_9BACT</name>
<gene>
    <name evidence="3" type="ORF">A3A01_00455</name>
</gene>
<dbReference type="STRING" id="1801770.A3A01_00455"/>
<sequence>MLEYTGITIGLILLGDAFFVPSIYLAILGHLNLTMVLLISFLVSNTMDIFWYHLGKMILKGSFRSLSFIEKYEKNHPQVMEMFFKHQLKIVFWSRFLHGSGTSIMILSGVYNVPFKKYMTLNFLSSLIVIFAVPLIVFFAREGASAVFDNIKIMEWIVAFIVLLIFISIRFKLGTFVNKILFPNKKAE</sequence>